<evidence type="ECO:0000313" key="1">
    <source>
        <dbReference type="EMBL" id="SHG83813.1"/>
    </source>
</evidence>
<dbReference type="OrthoDB" id="7426224at2"/>
<organism evidence="1 2">
    <name type="scientific">Cognatiyoonia sediminum</name>
    <dbReference type="NCBI Taxonomy" id="1508389"/>
    <lineage>
        <taxon>Bacteria</taxon>
        <taxon>Pseudomonadati</taxon>
        <taxon>Pseudomonadota</taxon>
        <taxon>Alphaproteobacteria</taxon>
        <taxon>Rhodobacterales</taxon>
        <taxon>Paracoccaceae</taxon>
        <taxon>Cognatiyoonia</taxon>
    </lineage>
</organism>
<dbReference type="RefSeq" id="WP_072899877.1">
    <property type="nucleotide sequence ID" value="NZ_FQXB01000001.1"/>
</dbReference>
<dbReference type="AlphaFoldDB" id="A0A1M5N483"/>
<sequence>MDDAPALAAFRGRFTSVAASVFLTCLGSAAVAQCDADQELYFSCSFSEGAKAVHVCENPASVTYQFGPTGEAPELMLSENVQDVDYTPWPGIGTTIWEEVVFESQDYRYVVYAALVRSFPENETDDITVTPTGGITVLNGETEIANLRCDEGSAEFPWGSGIYDAKTSLGFCFDVSDGWSACTQ</sequence>
<reference evidence="1" key="1">
    <citation type="submission" date="2016-11" db="EMBL/GenBank/DDBJ databases">
        <authorList>
            <person name="Jaros S."/>
            <person name="Januszkiewicz K."/>
            <person name="Wedrychowicz H."/>
        </authorList>
    </citation>
    <scope>NUCLEOTIDE SEQUENCE [LARGE SCALE GENOMIC DNA]</scope>
    <source>
        <strain evidence="1">DSM 28715</strain>
    </source>
</reference>
<evidence type="ECO:0000313" key="2">
    <source>
        <dbReference type="Proteomes" id="UP000184074"/>
    </source>
</evidence>
<protein>
    <submittedName>
        <fullName evidence="1">Uncharacterized protein</fullName>
    </submittedName>
</protein>
<dbReference type="EMBL" id="FQXB01000001">
    <property type="protein sequence ID" value="SHG83813.1"/>
    <property type="molecule type" value="Genomic_DNA"/>
</dbReference>
<keyword evidence="2" id="KW-1185">Reference proteome</keyword>
<proteinExistence type="predicted"/>
<gene>
    <name evidence="1" type="ORF">SAMN05444003_1156</name>
</gene>
<name>A0A1M5N483_9RHOB</name>
<dbReference type="Proteomes" id="UP000184074">
    <property type="component" value="Unassembled WGS sequence"/>
</dbReference>
<accession>A0A1M5N483</accession>
<dbReference type="STRING" id="1508389.SAMN05444003_1156"/>